<keyword evidence="9" id="KW-1185">Reference proteome</keyword>
<feature type="domain" description="ABC-2 type transporter transmembrane" evidence="7">
    <location>
        <begin position="21"/>
        <end position="386"/>
    </location>
</feature>
<comment type="subcellular location">
    <subcellularLocation>
        <location evidence="1">Cell membrane</location>
        <topology evidence="1">Multi-pass membrane protein</topology>
    </subcellularLocation>
</comment>
<reference evidence="8 9" key="1">
    <citation type="submission" date="2017-05" db="EMBL/GenBank/DDBJ databases">
        <title>Vagococcus spp. assemblies.</title>
        <authorList>
            <person name="Gulvik C.A."/>
        </authorList>
    </citation>
    <scope>NUCLEOTIDE SEQUENCE [LARGE SCALE GENOMIC DNA]</scope>
    <source>
        <strain evidence="8 9">DSM 24756</strain>
    </source>
</reference>
<feature type="transmembrane region" description="Helical" evidence="6">
    <location>
        <begin position="272"/>
        <end position="299"/>
    </location>
</feature>
<evidence type="ECO:0000313" key="8">
    <source>
        <dbReference type="EMBL" id="RSU07146.1"/>
    </source>
</evidence>
<dbReference type="Proteomes" id="UP000288669">
    <property type="component" value="Unassembled WGS sequence"/>
</dbReference>
<evidence type="ECO:0000259" key="7">
    <source>
        <dbReference type="Pfam" id="PF12698"/>
    </source>
</evidence>
<comment type="caution">
    <text evidence="8">The sequence shown here is derived from an EMBL/GenBank/DDBJ whole genome shotgun (WGS) entry which is preliminary data.</text>
</comment>
<keyword evidence="5 6" id="KW-0472">Membrane</keyword>
<organism evidence="8 9">
    <name type="scientific">Vagococcus entomophilus</name>
    <dbReference type="NCBI Taxonomy" id="1160095"/>
    <lineage>
        <taxon>Bacteria</taxon>
        <taxon>Bacillati</taxon>
        <taxon>Bacillota</taxon>
        <taxon>Bacilli</taxon>
        <taxon>Lactobacillales</taxon>
        <taxon>Enterococcaceae</taxon>
        <taxon>Vagococcus</taxon>
    </lineage>
</organism>
<feature type="transmembrane region" description="Helical" evidence="6">
    <location>
        <begin position="229"/>
        <end position="251"/>
    </location>
</feature>
<dbReference type="PANTHER" id="PTHR30294">
    <property type="entry name" value="MEMBRANE COMPONENT OF ABC TRANSPORTER YHHJ-RELATED"/>
    <property type="match status" value="1"/>
</dbReference>
<dbReference type="GO" id="GO:0005886">
    <property type="term" value="C:plasma membrane"/>
    <property type="evidence" value="ECO:0007669"/>
    <property type="project" value="UniProtKB-SubCell"/>
</dbReference>
<evidence type="ECO:0000256" key="4">
    <source>
        <dbReference type="ARBA" id="ARBA00022989"/>
    </source>
</evidence>
<evidence type="ECO:0000256" key="2">
    <source>
        <dbReference type="ARBA" id="ARBA00022475"/>
    </source>
</evidence>
<dbReference type="InterPro" id="IPR013525">
    <property type="entry name" value="ABC2_TM"/>
</dbReference>
<sequence length="418" mass="45939">MNKLWIVAAETYKRNVKSVAFLVMILMPFIMLAIGGVFGYLMTQSSNDKTVAIIAEDSAYRTAFMNQKSESYTINKKITTENQAKKALKQEKIDSYFVIKGQDATVEGLLYSSSNDQASLQADLTQKLTAMKTSIVAEQLNLSQEQLRALNEPAKVTSTTLKFDGDKENKSSNQGLMMIGALAASFLIFLFIVNYSSIIGQEIASEKGTRIMEIILSSIKATTHFYGKLIGILLVCLTQIVIYGVLGIVAYQNVKKIEIVQQLLSNVKLHDLVTAIFGYNLLFFVLGVLAFAVLSAFLGSLVSRTEDVAKSIQPIVFIAIAGFYIGIFVGQNNPESIIVKITSFIPLLSSFVMPFRIASGTVATPEIWISLLLLAVASVALTIISANFYRSNVLIYSDGGTWKALKKSMVLMKNEKRS</sequence>
<keyword evidence="3 6" id="KW-0812">Transmembrane</keyword>
<feature type="transmembrane region" description="Helical" evidence="6">
    <location>
        <begin position="367"/>
        <end position="389"/>
    </location>
</feature>
<keyword evidence="2" id="KW-1003">Cell membrane</keyword>
<proteinExistence type="predicted"/>
<dbReference type="RefSeq" id="WP_126824727.1">
    <property type="nucleotide sequence ID" value="NZ_JBHLWU010000002.1"/>
</dbReference>
<feature type="transmembrane region" description="Helical" evidence="6">
    <location>
        <begin position="20"/>
        <end position="41"/>
    </location>
</feature>
<dbReference type="GO" id="GO:0140359">
    <property type="term" value="F:ABC-type transporter activity"/>
    <property type="evidence" value="ECO:0007669"/>
    <property type="project" value="InterPro"/>
</dbReference>
<dbReference type="AlphaFoldDB" id="A0A430AGT9"/>
<evidence type="ECO:0000256" key="3">
    <source>
        <dbReference type="ARBA" id="ARBA00022692"/>
    </source>
</evidence>
<dbReference type="OrthoDB" id="9768837at2"/>
<accession>A0A430AGT9</accession>
<evidence type="ECO:0000256" key="5">
    <source>
        <dbReference type="ARBA" id="ARBA00023136"/>
    </source>
</evidence>
<feature type="transmembrane region" description="Helical" evidence="6">
    <location>
        <begin position="311"/>
        <end position="330"/>
    </location>
</feature>
<feature type="transmembrane region" description="Helical" evidence="6">
    <location>
        <begin position="176"/>
        <end position="198"/>
    </location>
</feature>
<evidence type="ECO:0000256" key="6">
    <source>
        <dbReference type="SAM" id="Phobius"/>
    </source>
</evidence>
<feature type="transmembrane region" description="Helical" evidence="6">
    <location>
        <begin position="337"/>
        <end position="355"/>
    </location>
</feature>
<evidence type="ECO:0000313" key="9">
    <source>
        <dbReference type="Proteomes" id="UP000288669"/>
    </source>
</evidence>
<name>A0A430AGT9_9ENTE</name>
<gene>
    <name evidence="8" type="ORF">CBF30_07785</name>
</gene>
<keyword evidence="4 6" id="KW-1133">Transmembrane helix</keyword>
<dbReference type="PANTHER" id="PTHR30294:SF29">
    <property type="entry name" value="MULTIDRUG ABC TRANSPORTER PERMEASE YBHS-RELATED"/>
    <property type="match status" value="1"/>
</dbReference>
<protein>
    <recommendedName>
        <fullName evidence="7">ABC-2 type transporter transmembrane domain-containing protein</fullName>
    </recommendedName>
</protein>
<evidence type="ECO:0000256" key="1">
    <source>
        <dbReference type="ARBA" id="ARBA00004651"/>
    </source>
</evidence>
<dbReference type="EMBL" id="NGJZ01000002">
    <property type="protein sequence ID" value="RSU07146.1"/>
    <property type="molecule type" value="Genomic_DNA"/>
</dbReference>
<dbReference type="Pfam" id="PF12698">
    <property type="entry name" value="ABC2_membrane_3"/>
    <property type="match status" value="1"/>
</dbReference>
<dbReference type="InterPro" id="IPR051449">
    <property type="entry name" value="ABC-2_transporter_component"/>
</dbReference>